<gene>
    <name evidence="2" type="ORF">C1SCF055_LOCUS23472</name>
</gene>
<dbReference type="OrthoDB" id="421031at2759"/>
<feature type="region of interest" description="Disordered" evidence="1">
    <location>
        <begin position="588"/>
        <end position="610"/>
    </location>
</feature>
<dbReference type="AlphaFoldDB" id="A0A9P1CTC8"/>
<protein>
    <submittedName>
        <fullName evidence="2">Uncharacterized protein</fullName>
    </submittedName>
</protein>
<evidence type="ECO:0000256" key="1">
    <source>
        <dbReference type="SAM" id="MobiDB-lite"/>
    </source>
</evidence>
<evidence type="ECO:0000313" key="4">
    <source>
        <dbReference type="Proteomes" id="UP001152797"/>
    </source>
</evidence>
<reference evidence="2" key="1">
    <citation type="submission" date="2022-10" db="EMBL/GenBank/DDBJ databases">
        <authorList>
            <person name="Chen Y."/>
            <person name="Dougan E. K."/>
            <person name="Chan C."/>
            <person name="Rhodes N."/>
            <person name="Thang M."/>
        </authorList>
    </citation>
    <scope>NUCLEOTIDE SEQUENCE</scope>
</reference>
<dbReference type="EMBL" id="CAMXCT020002281">
    <property type="protein sequence ID" value="CAL1150426.1"/>
    <property type="molecule type" value="Genomic_DNA"/>
</dbReference>
<organism evidence="2">
    <name type="scientific">Cladocopium goreaui</name>
    <dbReference type="NCBI Taxonomy" id="2562237"/>
    <lineage>
        <taxon>Eukaryota</taxon>
        <taxon>Sar</taxon>
        <taxon>Alveolata</taxon>
        <taxon>Dinophyceae</taxon>
        <taxon>Suessiales</taxon>
        <taxon>Symbiodiniaceae</taxon>
        <taxon>Cladocopium</taxon>
    </lineage>
</organism>
<feature type="compositionally biased region" description="Acidic residues" evidence="1">
    <location>
        <begin position="708"/>
        <end position="722"/>
    </location>
</feature>
<dbReference type="EMBL" id="CAMXCT010002281">
    <property type="protein sequence ID" value="CAI3997051.1"/>
    <property type="molecule type" value="Genomic_DNA"/>
</dbReference>
<sequence length="779" mass="87240">MQYHPSYRSITELLGHLAASCFHRLQVFESDGAYSNDRLYAHLVQRNKLAQFRYHLTHVRCQNHQTQLCNVALFAAVGHNILNRLYGMTVFLRNLGHWIRIKQTVFAWVDANLEFRPELLADNATGQSRSHAALVEMIEFLKWNRKCESDLEGPDSGTFEKKAKAFLEMWNSDPANPKPGHICSHESLPACQRHCANRSEAVRKCVDTLMDLFLNTMPSVPAPNKWATHYSPLDFCLAGYMVHKWLCQVFKGAFQYVKFQEYNPLDENADPKLIETLCFHMVNGRRFQSSVSFLEDPEDQWAVVLLSLSLEPNRILTWYWLACLSKTLKYKQRPPLHLLLDPRTSIVCQALQFLSSLLLSKTGEGRLILLWGHFGFDSYQEFCSREIGKCRKIRRILMLAAGWIYRSLCRDWKQMGLTSEELCHGNARSGGVKLTVENDTLCVFEVTDSGGISYREFCFVTAVSSQSGTHKPEQVFVCLDKHDESKTDISGICGLILVLSTRPYVQPTEKEFFQRQPLAVGQMRMYTSDCFVARLLDLPKLFHPDLVAVKVAVSFLQFEDILPGMIRVIGVDVQNPCLFATADEAVVDTDGPEDHSPQHSEHGVSSHLQDSSGGVDFLALLEASAEPRPPKQRKTTRSKLKKKTEGTNEPDVSIEEALGDFLLDDLSVTTFLSREEIEGLKHVQGLCATASTANDLSEWRPNAVPEDASSESGDEQVEEASLDGDNSLNTDGSDGISFTHDKAGDTVMTGTRTGGRNAVSQSSSSSASSREVPNVAAVP</sequence>
<proteinExistence type="predicted"/>
<reference evidence="3 4" key="2">
    <citation type="submission" date="2024-05" db="EMBL/GenBank/DDBJ databases">
        <authorList>
            <person name="Chen Y."/>
            <person name="Shah S."/>
            <person name="Dougan E. K."/>
            <person name="Thang M."/>
            <person name="Chan C."/>
        </authorList>
    </citation>
    <scope>NUCLEOTIDE SEQUENCE [LARGE SCALE GENOMIC DNA]</scope>
</reference>
<feature type="compositionally biased region" description="Basic and acidic residues" evidence="1">
    <location>
        <begin position="592"/>
        <end position="604"/>
    </location>
</feature>
<keyword evidence="4" id="KW-1185">Reference proteome</keyword>
<feature type="compositionally biased region" description="Basic residues" evidence="1">
    <location>
        <begin position="630"/>
        <end position="642"/>
    </location>
</feature>
<name>A0A9P1CTC8_9DINO</name>
<dbReference type="EMBL" id="CAMXCT030002281">
    <property type="protein sequence ID" value="CAL4784363.1"/>
    <property type="molecule type" value="Genomic_DNA"/>
</dbReference>
<feature type="compositionally biased region" description="Low complexity" evidence="1">
    <location>
        <begin position="760"/>
        <end position="769"/>
    </location>
</feature>
<evidence type="ECO:0000313" key="2">
    <source>
        <dbReference type="EMBL" id="CAI3997051.1"/>
    </source>
</evidence>
<feature type="region of interest" description="Disordered" evidence="1">
    <location>
        <begin position="623"/>
        <end position="652"/>
    </location>
</feature>
<evidence type="ECO:0000313" key="3">
    <source>
        <dbReference type="EMBL" id="CAL4784363.1"/>
    </source>
</evidence>
<dbReference type="Proteomes" id="UP001152797">
    <property type="component" value="Unassembled WGS sequence"/>
</dbReference>
<comment type="caution">
    <text evidence="2">The sequence shown here is derived from an EMBL/GenBank/DDBJ whole genome shotgun (WGS) entry which is preliminary data.</text>
</comment>
<accession>A0A9P1CTC8</accession>
<feature type="region of interest" description="Disordered" evidence="1">
    <location>
        <begin position="700"/>
        <end position="779"/>
    </location>
</feature>